<accession>A0AAC8TJF9</accession>
<dbReference type="GO" id="GO:0016746">
    <property type="term" value="F:acyltransferase activity"/>
    <property type="evidence" value="ECO:0007669"/>
    <property type="project" value="InterPro"/>
</dbReference>
<sequence length="562" mass="58579">MAAGSRQGCSLGSPPFRVPAAPVRARFRRHRGHSIRNTQPRGRGVLRERAEGPGQPLAVHRRATGDDPVLVGSAGALRFRARGAQLAATSRVRGDIRCSVGGAACPALAGRLRRTVLSGRACRVEGYSSSARGRARRAGGCFARRAHRIPASHLSGGCPMPLRAARGAAAHDARYRLPRARRPASRAHLARDLPCSSGARHAREEFGAAARALGGCTMSGEVLVGLGLCTPIGTSARMTLASRRAGIVRFAETEVLDGSGEPVRASRLSLLEPSLSRTERMMALGRDALAGVRQALAQARLKRVPLYLGLPEAGLGAEVEREALVAALLAESGGMLTLVGVYAGGRAGFFEALAAARVDLRSGRAGPLALVGAVDSLCDGASLRALSAAQLHLGPRNLDGRIPGEAAGFVVVSRPGATETRGLEVLGVVEGVALGVEPRPFAQREPSLADGLTEVFRTLRLDAMAGARRVDAVLACQPGEEFWPTEFSRAYLRNAALMPEPLRVVTAGECLGDAGAGAGPVMLGAALYRRGHRASGAWRTLVYGCSDGGKVGACVVEFMSGK</sequence>
<dbReference type="AlphaFoldDB" id="A0AAC8TJF9"/>
<dbReference type="EMBL" id="CP011509">
    <property type="protein sequence ID" value="AKJ08382.1"/>
    <property type="molecule type" value="Genomic_DNA"/>
</dbReference>
<gene>
    <name evidence="1" type="ORF">AA314_10008</name>
</gene>
<protein>
    <submittedName>
        <fullName evidence="1">3-oxoacyl-(Acyl-carrier-protein) synthase</fullName>
    </submittedName>
</protein>
<dbReference type="Proteomes" id="UP000035579">
    <property type="component" value="Chromosome"/>
</dbReference>
<dbReference type="SUPFAM" id="SSF53901">
    <property type="entry name" value="Thiolase-like"/>
    <property type="match status" value="2"/>
</dbReference>
<dbReference type="KEGG" id="age:AA314_10008"/>
<reference evidence="1 2" key="1">
    <citation type="submission" date="2015-05" db="EMBL/GenBank/DDBJ databases">
        <title>Genome assembly of Archangium gephyra DSM 2261.</title>
        <authorList>
            <person name="Sharma G."/>
            <person name="Subramanian S."/>
        </authorList>
    </citation>
    <scope>NUCLEOTIDE SEQUENCE [LARGE SCALE GENOMIC DNA]</scope>
    <source>
        <strain evidence="1 2">DSM 2261</strain>
    </source>
</reference>
<name>A0AAC8TJF9_9BACT</name>
<dbReference type="Gene3D" id="3.40.47.10">
    <property type="match status" value="1"/>
</dbReference>
<dbReference type="InterPro" id="IPR016039">
    <property type="entry name" value="Thiolase-like"/>
</dbReference>
<organism evidence="1 2">
    <name type="scientific">Archangium gephyra</name>
    <dbReference type="NCBI Taxonomy" id="48"/>
    <lineage>
        <taxon>Bacteria</taxon>
        <taxon>Pseudomonadati</taxon>
        <taxon>Myxococcota</taxon>
        <taxon>Myxococcia</taxon>
        <taxon>Myxococcales</taxon>
        <taxon>Cystobacterineae</taxon>
        <taxon>Archangiaceae</taxon>
        <taxon>Archangium</taxon>
    </lineage>
</organism>
<evidence type="ECO:0000313" key="2">
    <source>
        <dbReference type="Proteomes" id="UP000035579"/>
    </source>
</evidence>
<proteinExistence type="predicted"/>
<evidence type="ECO:0000313" key="1">
    <source>
        <dbReference type="EMBL" id="AKJ08382.1"/>
    </source>
</evidence>